<gene>
    <name evidence="3" type="ORF">UFOVP1363_20</name>
    <name evidence="4" type="ORF">UFOVP179_54</name>
    <name evidence="2" type="ORF">UFOVP260_25</name>
    <name evidence="1" type="ORF">UFOVP85_37</name>
</gene>
<dbReference type="EMBL" id="LR797327">
    <property type="protein sequence ID" value="CAB4202584.1"/>
    <property type="molecule type" value="Genomic_DNA"/>
</dbReference>
<protein>
    <submittedName>
        <fullName evidence="2">Uncharacterized protein</fullName>
    </submittedName>
</protein>
<proteinExistence type="predicted"/>
<dbReference type="EMBL" id="LR798228">
    <property type="protein sequence ID" value="CAB5207294.1"/>
    <property type="molecule type" value="Genomic_DNA"/>
</dbReference>
<organism evidence="2">
    <name type="scientific">uncultured Caudovirales phage</name>
    <dbReference type="NCBI Taxonomy" id="2100421"/>
    <lineage>
        <taxon>Viruses</taxon>
        <taxon>Duplodnaviria</taxon>
        <taxon>Heunggongvirae</taxon>
        <taxon>Uroviricota</taxon>
        <taxon>Caudoviricetes</taxon>
        <taxon>Peduoviridae</taxon>
        <taxon>Maltschvirus</taxon>
        <taxon>Maltschvirus maltsch</taxon>
    </lineage>
</organism>
<evidence type="ECO:0000313" key="1">
    <source>
        <dbReference type="EMBL" id="CAB4127113.1"/>
    </source>
</evidence>
<accession>A0A6J5LHQ3</accession>
<dbReference type="EMBL" id="LR796198">
    <property type="protein sequence ID" value="CAB4127113.1"/>
    <property type="molecule type" value="Genomic_DNA"/>
</dbReference>
<evidence type="ECO:0000313" key="3">
    <source>
        <dbReference type="EMBL" id="CAB4202584.1"/>
    </source>
</evidence>
<evidence type="ECO:0000313" key="4">
    <source>
        <dbReference type="EMBL" id="CAB5207294.1"/>
    </source>
</evidence>
<sequence length="60" mass="7149">MINYWWEITQEKEYDGFTVTIKANSDTICVQDYFDTEDDAELYATTYLRGYRDALGDFNE</sequence>
<reference evidence="2" key="1">
    <citation type="submission" date="2020-04" db="EMBL/GenBank/DDBJ databases">
        <authorList>
            <person name="Chiriac C."/>
            <person name="Salcher M."/>
            <person name="Ghai R."/>
            <person name="Kavagutti S V."/>
        </authorList>
    </citation>
    <scope>NUCLEOTIDE SEQUENCE</scope>
</reference>
<dbReference type="EMBL" id="LR796260">
    <property type="protein sequence ID" value="CAB4132470.1"/>
    <property type="molecule type" value="Genomic_DNA"/>
</dbReference>
<evidence type="ECO:0000313" key="2">
    <source>
        <dbReference type="EMBL" id="CAB4132470.1"/>
    </source>
</evidence>
<name>A0A6J5LHQ3_9CAUD</name>